<dbReference type="Gene3D" id="1.20.1050.90">
    <property type="entry name" value="RecF/RecN/SMC, N-terminal domain"/>
    <property type="match status" value="1"/>
</dbReference>
<keyword evidence="9 10" id="KW-0742">SOS response</keyword>
<dbReference type="PANTHER" id="PTHR32182:SF0">
    <property type="entry name" value="DNA REPLICATION AND REPAIR PROTEIN RECF"/>
    <property type="match status" value="1"/>
</dbReference>
<evidence type="ECO:0000313" key="13">
    <source>
        <dbReference type="Proteomes" id="UP000516305"/>
    </source>
</evidence>
<evidence type="ECO:0000256" key="2">
    <source>
        <dbReference type="ARBA" id="ARBA00008016"/>
    </source>
</evidence>
<dbReference type="GO" id="GO:0005737">
    <property type="term" value="C:cytoplasm"/>
    <property type="evidence" value="ECO:0007669"/>
    <property type="project" value="UniProtKB-SubCell"/>
</dbReference>
<proteinExistence type="inferred from homology"/>
<dbReference type="InterPro" id="IPR027417">
    <property type="entry name" value="P-loop_NTPase"/>
</dbReference>
<evidence type="ECO:0000256" key="7">
    <source>
        <dbReference type="ARBA" id="ARBA00022840"/>
    </source>
</evidence>
<dbReference type="AlphaFoldDB" id="A0A7H0VCS3"/>
<keyword evidence="13" id="KW-1185">Reference proteome</keyword>
<dbReference type="GO" id="GO:0000731">
    <property type="term" value="P:DNA synthesis involved in DNA repair"/>
    <property type="evidence" value="ECO:0007669"/>
    <property type="project" value="TreeGrafter"/>
</dbReference>
<dbReference type="InterPro" id="IPR001238">
    <property type="entry name" value="DNA-binding_RecF"/>
</dbReference>
<keyword evidence="4 9" id="KW-0963">Cytoplasm</keyword>
<name>A0A7H0VCS3_9FLAO</name>
<dbReference type="RefSeq" id="WP_210758053.1">
    <property type="nucleotide sequence ID" value="NZ_CP060139.1"/>
</dbReference>
<evidence type="ECO:0000313" key="12">
    <source>
        <dbReference type="EMBL" id="QNR23521.1"/>
    </source>
</evidence>
<dbReference type="InterPro" id="IPR018078">
    <property type="entry name" value="DNA-binding_RecF_CS"/>
</dbReference>
<evidence type="ECO:0000256" key="9">
    <source>
        <dbReference type="HAMAP-Rule" id="MF_00365"/>
    </source>
</evidence>
<dbReference type="NCBIfam" id="TIGR00611">
    <property type="entry name" value="recf"/>
    <property type="match status" value="1"/>
</dbReference>
<organism evidence="12 13">
    <name type="scientific">Croceimicrobium hydrocarbonivorans</name>
    <dbReference type="NCBI Taxonomy" id="2761580"/>
    <lineage>
        <taxon>Bacteria</taxon>
        <taxon>Pseudomonadati</taxon>
        <taxon>Bacteroidota</taxon>
        <taxon>Flavobacteriia</taxon>
        <taxon>Flavobacteriales</taxon>
        <taxon>Owenweeksiaceae</taxon>
        <taxon>Croceimicrobium</taxon>
    </lineage>
</organism>
<sequence>MHLRDLHLLNFKSWGEGEFEFSPKLNCFVGLNGGGKTNLLDAIHYLCLSKSYFGNRDQKNIKHEEDFFMIEGNFLRQDENEHLHISLKKGAKKILKRNKKEYDKLAEHIGAFPAVVISPYDRDLITDSSDTRRRFLDNVISQGNNEYLFHLMRYHKALQQRNRLLKFFAANHQFDAESLDLYDQQMVEHGMYIAQARQQFCEELGPRIQHYYHWLSEGREAASLDYRSQFGEDPLAELRSRHEKDRVLQYSSWGIHRDDLKFKLDEDSVRDYASQGQQKSYLIALKLAQYEFIRDHQKMVPILLLDDIFDKLDEARVARLVKLVHDSNFGQIFITDTHEDRTTALVKQIDPEAHIINVNQ</sequence>
<dbReference type="PANTHER" id="PTHR32182">
    <property type="entry name" value="DNA REPLICATION AND REPAIR PROTEIN RECF"/>
    <property type="match status" value="1"/>
</dbReference>
<keyword evidence="7 9" id="KW-0067">ATP-binding</keyword>
<dbReference type="SUPFAM" id="SSF52540">
    <property type="entry name" value="P-loop containing nucleoside triphosphate hydrolases"/>
    <property type="match status" value="1"/>
</dbReference>
<evidence type="ECO:0000256" key="10">
    <source>
        <dbReference type="RuleBase" id="RU000578"/>
    </source>
</evidence>
<dbReference type="GO" id="GO:0009432">
    <property type="term" value="P:SOS response"/>
    <property type="evidence" value="ECO:0007669"/>
    <property type="project" value="UniProtKB-UniRule"/>
</dbReference>
<reference evidence="12 13" key="1">
    <citation type="submission" date="2020-08" db="EMBL/GenBank/DDBJ databases">
        <title>Croceimicrobium hydrocarbonivorans gen. nov., sp. nov., a novel marine bacterium isolated from a bacterial consortium that degrades polyethylene terephthalate.</title>
        <authorList>
            <person name="Liu R."/>
        </authorList>
    </citation>
    <scope>NUCLEOTIDE SEQUENCE [LARGE SCALE GENOMIC DNA]</scope>
    <source>
        <strain evidence="12 13">A20-9</strain>
    </source>
</reference>
<dbReference type="HAMAP" id="MF_00365">
    <property type="entry name" value="RecF"/>
    <property type="match status" value="1"/>
</dbReference>
<dbReference type="GO" id="GO:0003697">
    <property type="term" value="F:single-stranded DNA binding"/>
    <property type="evidence" value="ECO:0007669"/>
    <property type="project" value="UniProtKB-UniRule"/>
</dbReference>
<dbReference type="InterPro" id="IPR042174">
    <property type="entry name" value="RecF_2"/>
</dbReference>
<dbReference type="GO" id="GO:0005524">
    <property type="term" value="F:ATP binding"/>
    <property type="evidence" value="ECO:0007669"/>
    <property type="project" value="UniProtKB-UniRule"/>
</dbReference>
<dbReference type="PROSITE" id="PS00617">
    <property type="entry name" value="RECF_1"/>
    <property type="match status" value="1"/>
</dbReference>
<comment type="function">
    <text evidence="9 10">The RecF protein is involved in DNA metabolism; it is required for DNA replication and normal SOS inducibility. RecF binds preferentially to single-stranded, linear DNA. It also seems to bind ATP.</text>
</comment>
<keyword evidence="9 10" id="KW-0227">DNA damage</keyword>
<comment type="subcellular location">
    <subcellularLocation>
        <location evidence="1 9 10">Cytoplasm</location>
    </subcellularLocation>
</comment>
<evidence type="ECO:0000256" key="1">
    <source>
        <dbReference type="ARBA" id="ARBA00004496"/>
    </source>
</evidence>
<keyword evidence="8 9" id="KW-0238">DNA-binding</keyword>
<keyword evidence="9 10" id="KW-0234">DNA repair</keyword>
<dbReference type="Proteomes" id="UP000516305">
    <property type="component" value="Chromosome"/>
</dbReference>
<dbReference type="PROSITE" id="PS00618">
    <property type="entry name" value="RECF_2"/>
    <property type="match status" value="1"/>
</dbReference>
<evidence type="ECO:0000256" key="3">
    <source>
        <dbReference type="ARBA" id="ARBA00020170"/>
    </source>
</evidence>
<dbReference type="EMBL" id="CP060139">
    <property type="protein sequence ID" value="QNR23521.1"/>
    <property type="molecule type" value="Genomic_DNA"/>
</dbReference>
<evidence type="ECO:0000259" key="11">
    <source>
        <dbReference type="Pfam" id="PF02463"/>
    </source>
</evidence>
<dbReference type="GO" id="GO:0006302">
    <property type="term" value="P:double-strand break repair"/>
    <property type="evidence" value="ECO:0007669"/>
    <property type="project" value="TreeGrafter"/>
</dbReference>
<comment type="similarity">
    <text evidence="2 9 10">Belongs to the RecF family.</text>
</comment>
<keyword evidence="6 9" id="KW-0547">Nucleotide-binding</keyword>
<evidence type="ECO:0000256" key="4">
    <source>
        <dbReference type="ARBA" id="ARBA00022490"/>
    </source>
</evidence>
<feature type="domain" description="RecF/RecN/SMC N-terminal" evidence="11">
    <location>
        <begin position="3"/>
        <end position="343"/>
    </location>
</feature>
<dbReference type="InterPro" id="IPR003395">
    <property type="entry name" value="RecF/RecN/SMC_N"/>
</dbReference>
<evidence type="ECO:0000256" key="8">
    <source>
        <dbReference type="ARBA" id="ARBA00023125"/>
    </source>
</evidence>
<dbReference type="Gene3D" id="3.40.50.300">
    <property type="entry name" value="P-loop containing nucleotide triphosphate hydrolases"/>
    <property type="match status" value="1"/>
</dbReference>
<dbReference type="GO" id="GO:0006260">
    <property type="term" value="P:DNA replication"/>
    <property type="evidence" value="ECO:0007669"/>
    <property type="project" value="UniProtKB-UniRule"/>
</dbReference>
<keyword evidence="5 9" id="KW-0235">DNA replication</keyword>
<protein>
    <recommendedName>
        <fullName evidence="3 9">DNA replication and repair protein RecF</fullName>
    </recommendedName>
</protein>
<feature type="binding site" evidence="9">
    <location>
        <begin position="30"/>
        <end position="37"/>
    </location>
    <ligand>
        <name>ATP</name>
        <dbReference type="ChEBI" id="CHEBI:30616"/>
    </ligand>
</feature>
<evidence type="ECO:0000256" key="6">
    <source>
        <dbReference type="ARBA" id="ARBA00022741"/>
    </source>
</evidence>
<dbReference type="Pfam" id="PF02463">
    <property type="entry name" value="SMC_N"/>
    <property type="match status" value="1"/>
</dbReference>
<evidence type="ECO:0000256" key="5">
    <source>
        <dbReference type="ARBA" id="ARBA00022705"/>
    </source>
</evidence>
<gene>
    <name evidence="9" type="primary">recF</name>
    <name evidence="12" type="ORF">H4K34_14200</name>
</gene>
<accession>A0A7H0VCS3</accession>
<dbReference type="KEGG" id="chyd:H4K34_14200"/>